<dbReference type="Proteomes" id="UP000745764">
    <property type="component" value="Unassembled WGS sequence"/>
</dbReference>
<evidence type="ECO:0008006" key="4">
    <source>
        <dbReference type="Google" id="ProtNLM"/>
    </source>
</evidence>
<evidence type="ECO:0000256" key="1">
    <source>
        <dbReference type="SAM" id="MobiDB-lite"/>
    </source>
</evidence>
<comment type="caution">
    <text evidence="2">The sequence shown here is derived from an EMBL/GenBank/DDBJ whole genome shotgun (WGS) entry which is preliminary data.</text>
</comment>
<reference evidence="2" key="1">
    <citation type="submission" date="2020-06" db="EMBL/GenBank/DDBJ databases">
        <authorList>
            <person name="Onetto C."/>
        </authorList>
    </citation>
    <scope>NUCLEOTIDE SEQUENCE</scope>
</reference>
<dbReference type="AlphaFoldDB" id="A0A9N8KD30"/>
<feature type="compositionally biased region" description="Polar residues" evidence="1">
    <location>
        <begin position="16"/>
        <end position="30"/>
    </location>
</feature>
<dbReference type="PANTHER" id="PTHR37012">
    <property type="entry name" value="B-ZIP TRANSCRIPTION FACTOR (EUROFUNG)-RELATED"/>
    <property type="match status" value="1"/>
</dbReference>
<dbReference type="CDD" id="cd14688">
    <property type="entry name" value="bZIP_YAP"/>
    <property type="match status" value="1"/>
</dbReference>
<name>A0A9N8KD30_9PEZI</name>
<dbReference type="EMBL" id="CAINUL010000002">
    <property type="protein sequence ID" value="CAD0107366.1"/>
    <property type="molecule type" value="Genomic_DNA"/>
</dbReference>
<evidence type="ECO:0000313" key="2">
    <source>
        <dbReference type="EMBL" id="CAD0107366.1"/>
    </source>
</evidence>
<feature type="region of interest" description="Disordered" evidence="1">
    <location>
        <begin position="1"/>
        <end position="54"/>
    </location>
</feature>
<feature type="compositionally biased region" description="Basic and acidic residues" evidence="1">
    <location>
        <begin position="33"/>
        <end position="47"/>
    </location>
</feature>
<protein>
    <recommendedName>
        <fullName evidence="4">BZIP domain-containing protein</fullName>
    </recommendedName>
</protein>
<gene>
    <name evidence="2" type="ORF">AWRI4620_LOCUS1621</name>
</gene>
<organism evidence="2 3">
    <name type="scientific">Aureobasidium uvarum</name>
    <dbReference type="NCBI Taxonomy" id="2773716"/>
    <lineage>
        <taxon>Eukaryota</taxon>
        <taxon>Fungi</taxon>
        <taxon>Dikarya</taxon>
        <taxon>Ascomycota</taxon>
        <taxon>Pezizomycotina</taxon>
        <taxon>Dothideomycetes</taxon>
        <taxon>Dothideomycetidae</taxon>
        <taxon>Dothideales</taxon>
        <taxon>Saccotheciaceae</taxon>
        <taxon>Aureobasidium</taxon>
    </lineage>
</organism>
<evidence type="ECO:0000313" key="3">
    <source>
        <dbReference type="Proteomes" id="UP000745764"/>
    </source>
</evidence>
<keyword evidence="3" id="KW-1185">Reference proteome</keyword>
<accession>A0A9N8KD30</accession>
<dbReference type="PANTHER" id="PTHR37012:SF2">
    <property type="entry name" value="BZIP DOMAIN-CONTAINING PROTEIN-RELATED"/>
    <property type="match status" value="1"/>
</dbReference>
<dbReference type="OrthoDB" id="5086080at2759"/>
<proteinExistence type="predicted"/>
<sequence>MASQYGSNDGAEASRNRSTISRSSETPTQQDDAEMKKARKREQDRLCQRRKREKDRENLRRLEARLNGLQNPDEPKVVLDLILRHEQDQERLNRQAERLRQIESLIRTSLSDIGNEITSSSTPNDSVVDAKPDVKETTSLPTAGIPTTGVPMYTSVQGAPMPTATATSMIMPVNNPALLASQYPMTIPLNMPSQSQPIMPPSSPPNQQISTITDAMSAVPGVAAAYTDEAFDQHIIVMVLIHGWDAVAAYMQLDPLWSLLRQIDGSACSQWGKVDRMVGMLSFRRMMKGMAMGPQAMASIEPKFMRPRPSQLHRFVFEGPKYDNDTFLNLFNSSTRFMWNADFASAFVQNDKQLFQFSDELFRRFCNLSCWRIDAAFIATYPEFAGDIPTYNSPYEGEFVFGSELDDGVIHNGPGAATAAGGQWIYDQGRWYIAGAVR</sequence>